<proteinExistence type="predicted"/>
<organism evidence="2">
    <name type="scientific">marine metagenome</name>
    <dbReference type="NCBI Taxonomy" id="408172"/>
    <lineage>
        <taxon>unclassified sequences</taxon>
        <taxon>metagenomes</taxon>
        <taxon>ecological metagenomes</taxon>
    </lineage>
</organism>
<name>A0A383D4Z7_9ZZZZ</name>
<dbReference type="AlphaFoldDB" id="A0A383D4Z7"/>
<dbReference type="PANTHER" id="PTHR30006:SF2">
    <property type="entry name" value="ABC TRANSPORTER SUBSTRATE-BINDING PROTEIN"/>
    <property type="match status" value="1"/>
</dbReference>
<accession>A0A383D4Z7</accession>
<feature type="non-terminal residue" evidence="2">
    <location>
        <position position="86"/>
    </location>
</feature>
<dbReference type="Gene3D" id="3.40.190.10">
    <property type="entry name" value="Periplasmic binding protein-like II"/>
    <property type="match status" value="1"/>
</dbReference>
<protein>
    <submittedName>
        <fullName evidence="2">Uncharacterized protein</fullName>
    </submittedName>
</protein>
<dbReference type="GO" id="GO:0030975">
    <property type="term" value="F:thiamine binding"/>
    <property type="evidence" value="ECO:0007669"/>
    <property type="project" value="TreeGrafter"/>
</dbReference>
<sequence length="86" mass="9181">MVFPLVACADQDEDNELVIMTHDSFDIGEEVIKEFEAANDATVVILPSGDAGEVLVRAILEKGNPSADLLYGIDNTYLSRALAAGI</sequence>
<dbReference type="SUPFAM" id="SSF53850">
    <property type="entry name" value="Periplasmic binding protein-like II"/>
    <property type="match status" value="1"/>
</dbReference>
<dbReference type="PANTHER" id="PTHR30006">
    <property type="entry name" value="THIAMINE-BINDING PERIPLASMIC PROTEIN-RELATED"/>
    <property type="match status" value="1"/>
</dbReference>
<gene>
    <name evidence="2" type="ORF">METZ01_LOCUS492325</name>
</gene>
<evidence type="ECO:0000256" key="1">
    <source>
        <dbReference type="ARBA" id="ARBA00022729"/>
    </source>
</evidence>
<evidence type="ECO:0000313" key="2">
    <source>
        <dbReference type="EMBL" id="SVE39471.1"/>
    </source>
</evidence>
<dbReference type="GO" id="GO:0030976">
    <property type="term" value="F:thiamine pyrophosphate binding"/>
    <property type="evidence" value="ECO:0007669"/>
    <property type="project" value="TreeGrafter"/>
</dbReference>
<dbReference type="GO" id="GO:0030288">
    <property type="term" value="C:outer membrane-bounded periplasmic space"/>
    <property type="evidence" value="ECO:0007669"/>
    <property type="project" value="TreeGrafter"/>
</dbReference>
<reference evidence="2" key="1">
    <citation type="submission" date="2018-05" db="EMBL/GenBank/DDBJ databases">
        <authorList>
            <person name="Lanie J.A."/>
            <person name="Ng W.-L."/>
            <person name="Kazmierczak K.M."/>
            <person name="Andrzejewski T.M."/>
            <person name="Davidsen T.M."/>
            <person name="Wayne K.J."/>
            <person name="Tettelin H."/>
            <person name="Glass J.I."/>
            <person name="Rusch D."/>
            <person name="Podicherti R."/>
            <person name="Tsui H.-C.T."/>
            <person name="Winkler M.E."/>
        </authorList>
    </citation>
    <scope>NUCLEOTIDE SEQUENCE</scope>
</reference>
<keyword evidence="1" id="KW-0732">Signal</keyword>
<dbReference type="EMBL" id="UINC01214305">
    <property type="protein sequence ID" value="SVE39471.1"/>
    <property type="molecule type" value="Genomic_DNA"/>
</dbReference>
<dbReference type="GO" id="GO:0015888">
    <property type="term" value="P:thiamine transport"/>
    <property type="evidence" value="ECO:0007669"/>
    <property type="project" value="TreeGrafter"/>
</dbReference>